<evidence type="ECO:0000313" key="3">
    <source>
        <dbReference type="EMBL" id="CAK7233970.1"/>
    </source>
</evidence>
<reference evidence="3 4" key="1">
    <citation type="submission" date="2024-01" db="EMBL/GenBank/DDBJ databases">
        <authorList>
            <person name="Allen C."/>
            <person name="Tagirdzhanova G."/>
        </authorList>
    </citation>
    <scope>NUCLEOTIDE SEQUENCE [LARGE SCALE GENOMIC DNA]</scope>
</reference>
<evidence type="ECO:0000313" key="4">
    <source>
        <dbReference type="Proteomes" id="UP001642405"/>
    </source>
</evidence>
<dbReference type="PANTHER" id="PTHR47332:SF6">
    <property type="entry name" value="SET DOMAIN-CONTAINING PROTEIN"/>
    <property type="match status" value="1"/>
</dbReference>
<accession>A0ABP0CQY9</accession>
<dbReference type="CDD" id="cd20071">
    <property type="entry name" value="SET_SMYD"/>
    <property type="match status" value="1"/>
</dbReference>
<dbReference type="Proteomes" id="UP001642405">
    <property type="component" value="Unassembled WGS sequence"/>
</dbReference>
<dbReference type="PANTHER" id="PTHR47332">
    <property type="entry name" value="SET DOMAIN-CONTAINING PROTEIN 5"/>
    <property type="match status" value="1"/>
</dbReference>
<feature type="chain" id="PRO_5046216362" description="SET domain-containing protein" evidence="1">
    <location>
        <begin position="23"/>
        <end position="412"/>
    </location>
</feature>
<gene>
    <name evidence="3" type="ORF">SCUCBS95973_008777</name>
</gene>
<feature type="signal peptide" evidence="1">
    <location>
        <begin position="1"/>
        <end position="22"/>
    </location>
</feature>
<keyword evidence="1" id="KW-0732">Signal</keyword>
<dbReference type="PROSITE" id="PS51257">
    <property type="entry name" value="PROKAR_LIPOPROTEIN"/>
    <property type="match status" value="1"/>
</dbReference>
<dbReference type="EMBL" id="CAWUHB010000079">
    <property type="protein sequence ID" value="CAK7233970.1"/>
    <property type="molecule type" value="Genomic_DNA"/>
</dbReference>
<dbReference type="InterPro" id="IPR053185">
    <property type="entry name" value="SET_domain_protein"/>
</dbReference>
<dbReference type="InterPro" id="IPR001214">
    <property type="entry name" value="SET_dom"/>
</dbReference>
<organism evidence="3 4">
    <name type="scientific">Sporothrix curviconia</name>
    <dbReference type="NCBI Taxonomy" id="1260050"/>
    <lineage>
        <taxon>Eukaryota</taxon>
        <taxon>Fungi</taxon>
        <taxon>Dikarya</taxon>
        <taxon>Ascomycota</taxon>
        <taxon>Pezizomycotina</taxon>
        <taxon>Sordariomycetes</taxon>
        <taxon>Sordariomycetidae</taxon>
        <taxon>Ophiostomatales</taxon>
        <taxon>Ophiostomataceae</taxon>
        <taxon>Sporothrix</taxon>
    </lineage>
</organism>
<evidence type="ECO:0000259" key="2">
    <source>
        <dbReference type="PROSITE" id="PS50280"/>
    </source>
</evidence>
<comment type="caution">
    <text evidence="3">The sequence shown here is derived from an EMBL/GenBank/DDBJ whole genome shotgun (WGS) entry which is preliminary data.</text>
</comment>
<dbReference type="Pfam" id="PF00856">
    <property type="entry name" value="SET"/>
    <property type="match status" value="1"/>
</dbReference>
<dbReference type="InterPro" id="IPR046341">
    <property type="entry name" value="SET_dom_sf"/>
</dbReference>
<keyword evidence="4" id="KW-1185">Reference proteome</keyword>
<protein>
    <recommendedName>
        <fullName evidence="2">SET domain-containing protein</fullName>
    </recommendedName>
</protein>
<dbReference type="Gene3D" id="2.170.270.10">
    <property type="entry name" value="SET domain"/>
    <property type="match status" value="1"/>
</dbReference>
<dbReference type="PROSITE" id="PS50280">
    <property type="entry name" value="SET"/>
    <property type="match status" value="1"/>
</dbReference>
<dbReference type="SUPFAM" id="SSF82199">
    <property type="entry name" value="SET domain"/>
    <property type="match status" value="1"/>
</dbReference>
<evidence type="ECO:0000256" key="1">
    <source>
        <dbReference type="SAM" id="SignalP"/>
    </source>
</evidence>
<name>A0ABP0CQY9_9PEZI</name>
<proteinExistence type="predicted"/>
<feature type="domain" description="SET" evidence="2">
    <location>
        <begin position="101"/>
        <end position="259"/>
    </location>
</feature>
<sequence>MKTIRQNVPKLLAVQVLPIVLACQQPSSLPLALPVSRPHDRPLLFRGPLSCVDHVCVYADPGFGSGLAVVTTADNAALLSDRLRLPSTPPHNNVDSVVDPPPFYEAYIPGKGIGLLANATIRRGDRLMAHAPTLLVHWPTHAAGTDNTIELKDPKDSKGTEELYAMALQQLPAPARAVFSQQMHIGGSGVRANIDTNCFRFFLDGGRDEATGHLCCYPPAARLNHDCEANCHYTITDGVQSIVAIRDSAAGEELSVSYIDVMVPVAERKNRLSSWGFACGCRLCTSPGASAAADARLAEIARLKTALDTGDASVTPATAHRLVALYEEQPGLALHIGQQAYTRAALVCGLFAEEACAVAYARRAVDALAIELGEAAAAASQDVLSMKRLAAAPREHWAWGLLRDRGRERTTV</sequence>